<accession>X1MEN8</accession>
<reference evidence="1" key="1">
    <citation type="journal article" date="2014" name="Front. Microbiol.">
        <title>High frequency of phylogenetically diverse reductive dehalogenase-homologous genes in deep subseafloor sedimentary metagenomes.</title>
        <authorList>
            <person name="Kawai M."/>
            <person name="Futagami T."/>
            <person name="Toyoda A."/>
            <person name="Takaki Y."/>
            <person name="Nishi S."/>
            <person name="Hori S."/>
            <person name="Arai W."/>
            <person name="Tsubouchi T."/>
            <person name="Morono Y."/>
            <person name="Uchiyama I."/>
            <person name="Ito T."/>
            <person name="Fujiyama A."/>
            <person name="Inagaki F."/>
            <person name="Takami H."/>
        </authorList>
    </citation>
    <scope>NUCLEOTIDE SEQUENCE</scope>
    <source>
        <strain evidence="1">Expedition CK06-06</strain>
    </source>
</reference>
<feature type="non-terminal residue" evidence="1">
    <location>
        <position position="31"/>
    </location>
</feature>
<protein>
    <submittedName>
        <fullName evidence="1">Uncharacterized protein</fullName>
    </submittedName>
</protein>
<comment type="caution">
    <text evidence="1">The sequence shown here is derived from an EMBL/GenBank/DDBJ whole genome shotgun (WGS) entry which is preliminary data.</text>
</comment>
<proteinExistence type="predicted"/>
<dbReference type="AlphaFoldDB" id="X1MEN8"/>
<sequence length="31" mass="3459">MKSTLPSSWGRDKGRGKEENVKYYLGIDVGS</sequence>
<gene>
    <name evidence="1" type="ORF">S06H3_09525</name>
</gene>
<name>X1MEN8_9ZZZZ</name>
<evidence type="ECO:0000313" key="1">
    <source>
        <dbReference type="EMBL" id="GAI16531.1"/>
    </source>
</evidence>
<organism evidence="1">
    <name type="scientific">marine sediment metagenome</name>
    <dbReference type="NCBI Taxonomy" id="412755"/>
    <lineage>
        <taxon>unclassified sequences</taxon>
        <taxon>metagenomes</taxon>
        <taxon>ecological metagenomes</taxon>
    </lineage>
</organism>
<dbReference type="EMBL" id="BARV01004221">
    <property type="protein sequence ID" value="GAI16531.1"/>
    <property type="molecule type" value="Genomic_DNA"/>
</dbReference>